<feature type="signal peptide" evidence="5">
    <location>
        <begin position="1"/>
        <end position="24"/>
    </location>
</feature>
<dbReference type="CDD" id="cd07710">
    <property type="entry name" value="arylsulfatase_Sdsa1-like_MBL-fold"/>
    <property type="match status" value="1"/>
</dbReference>
<dbReference type="InterPro" id="IPR038536">
    <property type="entry name" value="Alkyl/aryl-sulf_dimr_sf"/>
</dbReference>
<dbReference type="RefSeq" id="WP_101682989.1">
    <property type="nucleotide sequence ID" value="NZ_PJRP01000009.1"/>
</dbReference>
<dbReference type="GO" id="GO:0046872">
    <property type="term" value="F:metal ion binding"/>
    <property type="evidence" value="ECO:0007669"/>
    <property type="project" value="UniProtKB-KW"/>
</dbReference>
<dbReference type="Gene3D" id="3.30.1050.10">
    <property type="entry name" value="SCP2 sterol-binding domain"/>
    <property type="match status" value="1"/>
</dbReference>
<dbReference type="InterPro" id="IPR029229">
    <property type="entry name" value="Alkyl_sulf_C"/>
</dbReference>
<evidence type="ECO:0000313" key="8">
    <source>
        <dbReference type="Proteomes" id="UP000234341"/>
    </source>
</evidence>
<dbReference type="Gene3D" id="3.60.15.30">
    <property type="entry name" value="Metallo-beta-lactamase domain"/>
    <property type="match status" value="1"/>
</dbReference>
<dbReference type="SUPFAM" id="SSF55718">
    <property type="entry name" value="SCP-like"/>
    <property type="match status" value="1"/>
</dbReference>
<dbReference type="GO" id="GO:0018741">
    <property type="term" value="F:linear primary-alkylsulfatase activity"/>
    <property type="evidence" value="ECO:0007669"/>
    <property type="project" value="InterPro"/>
</dbReference>
<evidence type="ECO:0000256" key="1">
    <source>
        <dbReference type="ARBA" id="ARBA00022723"/>
    </source>
</evidence>
<dbReference type="Proteomes" id="UP000234341">
    <property type="component" value="Unassembled WGS sequence"/>
</dbReference>
<evidence type="ECO:0000313" key="7">
    <source>
        <dbReference type="EMBL" id="PLP98837.1"/>
    </source>
</evidence>
<evidence type="ECO:0000256" key="3">
    <source>
        <dbReference type="ARBA" id="ARBA00022833"/>
    </source>
</evidence>
<dbReference type="InterPro" id="IPR052195">
    <property type="entry name" value="Bact_Alkyl/Aryl-Sulfatase"/>
</dbReference>
<keyword evidence="2" id="KW-0378">Hydrolase</keyword>
<keyword evidence="5" id="KW-0732">Signal</keyword>
<reference evidence="7 8" key="1">
    <citation type="submission" date="2017-12" db="EMBL/GenBank/DDBJ databases">
        <title>Genome sequence of the active heterotrophic nitrifier-denitrifier, Cupriavidus pauculus UM1.</title>
        <authorList>
            <person name="Putonti C."/>
            <person name="Castignetti D."/>
        </authorList>
    </citation>
    <scope>NUCLEOTIDE SEQUENCE [LARGE SCALE GENOMIC DNA]</scope>
    <source>
        <strain evidence="7 8">UM1</strain>
    </source>
</reference>
<dbReference type="AlphaFoldDB" id="A0A2N5C9G1"/>
<dbReference type="PANTHER" id="PTHR43223">
    <property type="entry name" value="ALKYL/ARYL-SULFATASE"/>
    <property type="match status" value="1"/>
</dbReference>
<dbReference type="InterPro" id="IPR001279">
    <property type="entry name" value="Metallo-B-lactamas"/>
</dbReference>
<dbReference type="OrthoDB" id="9815874at2"/>
<dbReference type="Gene3D" id="1.25.40.880">
    <property type="entry name" value="Alkyl sulfatase, dimerisation domain"/>
    <property type="match status" value="1"/>
</dbReference>
<organism evidence="7 8">
    <name type="scientific">Cupriavidus pauculus</name>
    <dbReference type="NCBI Taxonomy" id="82633"/>
    <lineage>
        <taxon>Bacteria</taxon>
        <taxon>Pseudomonadati</taxon>
        <taxon>Pseudomonadota</taxon>
        <taxon>Betaproteobacteria</taxon>
        <taxon>Burkholderiales</taxon>
        <taxon>Burkholderiaceae</taxon>
        <taxon>Cupriavidus</taxon>
    </lineage>
</organism>
<dbReference type="GO" id="GO:0018909">
    <property type="term" value="P:dodecyl sulfate metabolic process"/>
    <property type="evidence" value="ECO:0007669"/>
    <property type="project" value="InterPro"/>
</dbReference>
<protein>
    <submittedName>
        <fullName evidence="7">Alkyl/aryl-sulfatase</fullName>
    </submittedName>
</protein>
<dbReference type="InterPro" id="IPR036527">
    <property type="entry name" value="SCP2_sterol-bd_dom_sf"/>
</dbReference>
<dbReference type="InterPro" id="IPR044097">
    <property type="entry name" value="Bds1/SdsA1_MBL-fold"/>
</dbReference>
<proteinExistence type="inferred from homology"/>
<comment type="similarity">
    <text evidence="4">Belongs to the metallo-beta-lactamase superfamily. Type III sulfatase family.</text>
</comment>
<evidence type="ECO:0000256" key="5">
    <source>
        <dbReference type="SAM" id="SignalP"/>
    </source>
</evidence>
<keyword evidence="3" id="KW-0862">Zinc</keyword>
<dbReference type="InterPro" id="IPR029228">
    <property type="entry name" value="Alkyl_sulf_dimr"/>
</dbReference>
<dbReference type="Pfam" id="PF00753">
    <property type="entry name" value="Lactamase_B"/>
    <property type="match status" value="1"/>
</dbReference>
<comment type="caution">
    <text evidence="7">The sequence shown here is derived from an EMBL/GenBank/DDBJ whole genome shotgun (WGS) entry which is preliminary data.</text>
</comment>
<gene>
    <name evidence="7" type="ORF">CYJ10_18760</name>
</gene>
<dbReference type="Pfam" id="PF14863">
    <property type="entry name" value="Alkyl_sulf_dimr"/>
    <property type="match status" value="1"/>
</dbReference>
<dbReference type="SMART" id="SM00849">
    <property type="entry name" value="Lactamase_B"/>
    <property type="match status" value="1"/>
</dbReference>
<dbReference type="SUPFAM" id="SSF56281">
    <property type="entry name" value="Metallo-hydrolase/oxidoreductase"/>
    <property type="match status" value="1"/>
</dbReference>
<feature type="domain" description="Metallo-beta-lactamase" evidence="6">
    <location>
        <begin position="128"/>
        <end position="350"/>
    </location>
</feature>
<evidence type="ECO:0000259" key="6">
    <source>
        <dbReference type="SMART" id="SM00849"/>
    </source>
</evidence>
<dbReference type="EMBL" id="PJRP01000009">
    <property type="protein sequence ID" value="PLP98837.1"/>
    <property type="molecule type" value="Genomic_DNA"/>
</dbReference>
<dbReference type="InterPro" id="IPR036866">
    <property type="entry name" value="RibonucZ/Hydroxyglut_hydro"/>
</dbReference>
<dbReference type="FunFam" id="3.60.15.30:FF:000001">
    <property type="entry name" value="Alkyl/aryl-sulfatase BDS1"/>
    <property type="match status" value="1"/>
</dbReference>
<sequence length="663" mass="72868">MRLARTAMLAAAVLALPVAPAVLAAPVDPNAATPLTEQSNAEWLRRLPFSDRADFEDAKRGLVARFPQSAIKTADGKAAWDFNAYAFESAADAPKTVNPSLWRLAQLNNEAGLFKVTDRVYQVRGADIANMNIIEGDTGLIVIDTLLTAETARAALDLYYAHRPRKPVLAVIYTHSHVDHFGGVRGIVNEADVKSGKVDILAPSGFMDEAVSENVLAGSAMSRRAQYMYGTQLPKSATGQVDTGLGKATARGTMTLLAPTSSITKPIETRRIDGVDLEFQLTPGTEAPAEMNVYLPQFRTLCIAENAVRTQHNLLTLRGAQVRDAKGWSYFLGQALLRYGERTDILIGQHHWPTWGRERIVEMLSDQRDMYAYLNDQALRLMNQGYTPLDIADQLKTLPQPLASKWYARDYYGSVSHNVRAVYQRYLGFYDGNPAHLNPLPPEQAAKKTIEWMGGPDAVLARLRDAYARGEYRWVSQIGNELVFADPSNAAARALQADALEQLGYQSENATWRNIYLTGAQELRDGVAKPSSTGTSSSDLVRALSVPNFFDFLAVRLNADKAAGKTMTLNWQFTDLKQRYAMTLRNSALTYVAEAQHAQPTAAVTLTKATLDQISLKQLTLPQAMQSGAVRIDGNPQAVAGLFGMLDTFDPNFNIVTPHGFQK</sequence>
<dbReference type="PANTHER" id="PTHR43223:SF1">
    <property type="entry name" value="ALKYL_ARYL-SULFATASE BDS1"/>
    <property type="match status" value="1"/>
</dbReference>
<dbReference type="STRING" id="82633.GCA_000974605_01231"/>
<dbReference type="Pfam" id="PF14864">
    <property type="entry name" value="Alkyl_sulf_C"/>
    <property type="match status" value="1"/>
</dbReference>
<evidence type="ECO:0000256" key="4">
    <source>
        <dbReference type="ARBA" id="ARBA00033751"/>
    </source>
</evidence>
<dbReference type="GO" id="GO:0046983">
    <property type="term" value="F:protein dimerization activity"/>
    <property type="evidence" value="ECO:0007669"/>
    <property type="project" value="InterPro"/>
</dbReference>
<keyword evidence="1" id="KW-0479">Metal-binding</keyword>
<evidence type="ECO:0000256" key="2">
    <source>
        <dbReference type="ARBA" id="ARBA00022801"/>
    </source>
</evidence>
<feature type="chain" id="PRO_5014801373" evidence="5">
    <location>
        <begin position="25"/>
        <end position="663"/>
    </location>
</feature>
<accession>A0A2N5C9G1</accession>
<name>A0A2N5C9G1_9BURK</name>